<organism evidence="8 9">
    <name type="scientific">Echinicola arenosa</name>
    <dbReference type="NCBI Taxonomy" id="2774144"/>
    <lineage>
        <taxon>Bacteria</taxon>
        <taxon>Pseudomonadati</taxon>
        <taxon>Bacteroidota</taxon>
        <taxon>Cytophagia</taxon>
        <taxon>Cytophagales</taxon>
        <taxon>Cyclobacteriaceae</taxon>
        <taxon>Echinicola</taxon>
    </lineage>
</organism>
<protein>
    <submittedName>
        <fullName evidence="8">Sulfatase</fullName>
    </submittedName>
</protein>
<evidence type="ECO:0000256" key="2">
    <source>
        <dbReference type="ARBA" id="ARBA00008779"/>
    </source>
</evidence>
<evidence type="ECO:0000259" key="7">
    <source>
        <dbReference type="Pfam" id="PF00884"/>
    </source>
</evidence>
<keyword evidence="9" id="KW-1185">Reference proteome</keyword>
<sequence length="499" mass="56210">MKYNKLLLVLFLFVVFGDKLGAQNKGRKQPNIVFFFVDDMGWQDTSVPFYKEKTTLNMQYYTPNMEKLAQEGVKFTQAYAAALCSPSRVSLMTGMNPARHKVTNWTLIKDKSPDPKHDEIEPPKWNVNGLSATGKDNATVFHSTLAQKLQSAGYTTIHVGKAHFGAKGTSGENPTNLGFDVNIAGHAAGGPGSYYGKYNFSADWRSPGNHTWDVPGLEKYHGQDIFLTEVLTIEANKAIEKAVDLGKPFYLYMSHYAIHAPWEKDERFYQKYIDAGLSEFQATYASMIEGMDKSLGDILQQLKKLGVEENTIIVFMSDNGSPKQTPQNLPLRGHKITPYEGGIRVPMLVKWAGVSDSNTAVNDYLIVEDIFPTFLEIAGLSESEIGETDGKSFVPLIKGEAESKERPLFWHFPHVYDELPYSVIRKGDWKLIYHHFDQSFELFNITEDISERNNLFEQEKGKAKLLAAELTAFLKDSEAQMPKFKANDKIAPYPSECFD</sequence>
<feature type="domain" description="Sulfatase N-terminal" evidence="7">
    <location>
        <begin position="30"/>
        <end position="379"/>
    </location>
</feature>
<evidence type="ECO:0000256" key="6">
    <source>
        <dbReference type="ARBA" id="ARBA00022837"/>
    </source>
</evidence>
<dbReference type="Pfam" id="PF00884">
    <property type="entry name" value="Sulfatase"/>
    <property type="match status" value="1"/>
</dbReference>
<accession>A0ABR9AM82</accession>
<keyword evidence="5" id="KW-0378">Hydrolase</keyword>
<evidence type="ECO:0000256" key="3">
    <source>
        <dbReference type="ARBA" id="ARBA00022723"/>
    </source>
</evidence>
<comment type="caution">
    <text evidence="8">The sequence shown here is derived from an EMBL/GenBank/DDBJ whole genome shotgun (WGS) entry which is preliminary data.</text>
</comment>
<keyword evidence="6" id="KW-0106">Calcium</keyword>
<dbReference type="PANTHER" id="PTHR42693:SF42">
    <property type="entry name" value="ARYLSULFATASE G"/>
    <property type="match status" value="1"/>
</dbReference>
<gene>
    <name evidence="8" type="ORF">IFO69_09635</name>
</gene>
<dbReference type="InterPro" id="IPR050738">
    <property type="entry name" value="Sulfatase"/>
</dbReference>
<evidence type="ECO:0000313" key="8">
    <source>
        <dbReference type="EMBL" id="MBD8489005.1"/>
    </source>
</evidence>
<dbReference type="Proteomes" id="UP000647133">
    <property type="component" value="Unassembled WGS sequence"/>
</dbReference>
<dbReference type="CDD" id="cd16144">
    <property type="entry name" value="ARS_like"/>
    <property type="match status" value="1"/>
</dbReference>
<dbReference type="Gene3D" id="3.40.720.10">
    <property type="entry name" value="Alkaline Phosphatase, subunit A"/>
    <property type="match status" value="1"/>
</dbReference>
<comment type="cofactor">
    <cofactor evidence="1">
        <name>Ca(2+)</name>
        <dbReference type="ChEBI" id="CHEBI:29108"/>
    </cofactor>
</comment>
<dbReference type="PROSITE" id="PS00523">
    <property type="entry name" value="SULFATASE_1"/>
    <property type="match status" value="1"/>
</dbReference>
<dbReference type="Gene3D" id="3.30.1120.10">
    <property type="match status" value="1"/>
</dbReference>
<comment type="similarity">
    <text evidence="2">Belongs to the sulfatase family.</text>
</comment>
<reference evidence="8 9" key="1">
    <citation type="submission" date="2020-09" db="EMBL/GenBank/DDBJ databases">
        <title>Echinicola sp. CAU 1574 isolated from sand of Sido Beach.</title>
        <authorList>
            <person name="Kim W."/>
        </authorList>
    </citation>
    <scope>NUCLEOTIDE SEQUENCE [LARGE SCALE GENOMIC DNA]</scope>
    <source>
        <strain evidence="8 9">CAU 1574</strain>
    </source>
</reference>
<proteinExistence type="inferred from homology"/>
<evidence type="ECO:0000256" key="4">
    <source>
        <dbReference type="ARBA" id="ARBA00022729"/>
    </source>
</evidence>
<dbReference type="SUPFAM" id="SSF53649">
    <property type="entry name" value="Alkaline phosphatase-like"/>
    <property type="match status" value="1"/>
</dbReference>
<dbReference type="InterPro" id="IPR024607">
    <property type="entry name" value="Sulfatase_CS"/>
</dbReference>
<dbReference type="PANTHER" id="PTHR42693">
    <property type="entry name" value="ARYLSULFATASE FAMILY MEMBER"/>
    <property type="match status" value="1"/>
</dbReference>
<dbReference type="RefSeq" id="WP_192009900.1">
    <property type="nucleotide sequence ID" value="NZ_JACYTQ010000003.1"/>
</dbReference>
<dbReference type="EMBL" id="JACYTQ010000003">
    <property type="protein sequence ID" value="MBD8489005.1"/>
    <property type="molecule type" value="Genomic_DNA"/>
</dbReference>
<name>A0ABR9AM82_9BACT</name>
<evidence type="ECO:0000256" key="5">
    <source>
        <dbReference type="ARBA" id="ARBA00022801"/>
    </source>
</evidence>
<dbReference type="InterPro" id="IPR017850">
    <property type="entry name" value="Alkaline_phosphatase_core_sf"/>
</dbReference>
<dbReference type="InterPro" id="IPR000917">
    <property type="entry name" value="Sulfatase_N"/>
</dbReference>
<evidence type="ECO:0000256" key="1">
    <source>
        <dbReference type="ARBA" id="ARBA00001913"/>
    </source>
</evidence>
<evidence type="ECO:0000313" key="9">
    <source>
        <dbReference type="Proteomes" id="UP000647133"/>
    </source>
</evidence>
<keyword evidence="3" id="KW-0479">Metal-binding</keyword>
<keyword evidence="4" id="KW-0732">Signal</keyword>